<dbReference type="SUPFAM" id="SSF53720">
    <property type="entry name" value="ALDH-like"/>
    <property type="match status" value="1"/>
</dbReference>
<evidence type="ECO:0000256" key="1">
    <source>
        <dbReference type="ARBA" id="ARBA00009986"/>
    </source>
</evidence>
<dbReference type="InterPro" id="IPR015590">
    <property type="entry name" value="Aldehyde_DH_dom"/>
</dbReference>
<organism evidence="8 9">
    <name type="scientific">Bradyrhizobium algeriense</name>
    <dbReference type="NCBI Taxonomy" id="634784"/>
    <lineage>
        <taxon>Bacteria</taxon>
        <taxon>Pseudomonadati</taxon>
        <taxon>Pseudomonadota</taxon>
        <taxon>Alphaproteobacteria</taxon>
        <taxon>Hyphomicrobiales</taxon>
        <taxon>Nitrobacteraceae</taxon>
        <taxon>Bradyrhizobium</taxon>
    </lineage>
</organism>
<comment type="similarity">
    <text evidence="1 6">Belongs to the aldehyde dehydrogenase family.</text>
</comment>
<feature type="domain" description="Aldehyde dehydrogenase" evidence="7">
    <location>
        <begin position="13"/>
        <end position="469"/>
    </location>
</feature>
<evidence type="ECO:0000256" key="5">
    <source>
        <dbReference type="PROSITE-ProRule" id="PRU10007"/>
    </source>
</evidence>
<evidence type="ECO:0000313" key="8">
    <source>
        <dbReference type="EMBL" id="MEH2553772.1"/>
    </source>
</evidence>
<dbReference type="InterPro" id="IPR016163">
    <property type="entry name" value="Ald_DH_C"/>
</dbReference>
<evidence type="ECO:0000313" key="9">
    <source>
        <dbReference type="Proteomes" id="UP001364224"/>
    </source>
</evidence>
<protein>
    <recommendedName>
        <fullName evidence="3">aldehyde dehydrogenase (NAD(+))</fullName>
        <ecNumber evidence="3">1.2.1.3</ecNumber>
    </recommendedName>
</protein>
<dbReference type="PROSITE" id="PS00687">
    <property type="entry name" value="ALDEHYDE_DEHYDR_GLU"/>
    <property type="match status" value="1"/>
</dbReference>
<dbReference type="Gene3D" id="3.40.309.10">
    <property type="entry name" value="Aldehyde Dehydrogenase, Chain A, domain 2"/>
    <property type="match status" value="1"/>
</dbReference>
<proteinExistence type="inferred from homology"/>
<evidence type="ECO:0000256" key="6">
    <source>
        <dbReference type="RuleBase" id="RU003345"/>
    </source>
</evidence>
<feature type="active site" evidence="5">
    <location>
        <position position="244"/>
    </location>
</feature>
<sequence>MRPVDAHWIDGDWHRGTSGRMLPVIDPSTEQILTEVSCASRSEVDAAVMSARRALGAWRASSLEARAALLLQLAKTLDARSELFAETLAREIGCPLWFSRDFQVPMPIRNLSAMVEALRAIAFEENAGTSVVWREPVGVVAAITPWNAPLHQIVAKVGAAIAAGCTVVVKPSELAPLTARALVEVLKDAGVPDGVVNVVFGDSETGRALVEHSEVDLVSFTGSVAAGRRVAAAAGEGIKQVKLELGGKSAAILLDDADLPAAMAGVLSSCFSNGGQVCVAQTRLIVPVEARSQVEDLCRSLGAGWVVGHPLAPETRVGPLASEAGRGRVERIITESLAQGARAIIGGHGAPQGIDCGYYVRPTVLTDVTTGMEVVREEVFGPVLSLLHYRDLDEAVELANATKFGLSGGIWTSNRVRGADVARRLRTGQVSINGAPQNYATPFGGCGWSGFGRENGRYGIESFLQYKAVHGAGTPPGSPL</sequence>
<accession>A0ABU8B5F6</accession>
<keyword evidence="9" id="KW-1185">Reference proteome</keyword>
<dbReference type="Pfam" id="PF00171">
    <property type="entry name" value="Aldedh"/>
    <property type="match status" value="1"/>
</dbReference>
<reference evidence="8 9" key="1">
    <citation type="submission" date="2024-02" db="EMBL/GenBank/DDBJ databases">
        <title>Adaptive strategies in a cosmopolitan and abundant soil bacterium.</title>
        <authorList>
            <person name="Carini P."/>
        </authorList>
    </citation>
    <scope>NUCLEOTIDE SEQUENCE [LARGE SCALE GENOMIC DNA]</scope>
    <source>
        <strain evidence="8 9">AZCC 1608</strain>
    </source>
</reference>
<dbReference type="PANTHER" id="PTHR42804">
    <property type="entry name" value="ALDEHYDE DEHYDROGENASE"/>
    <property type="match status" value="1"/>
</dbReference>
<evidence type="ECO:0000259" key="7">
    <source>
        <dbReference type="Pfam" id="PF00171"/>
    </source>
</evidence>
<dbReference type="InterPro" id="IPR016162">
    <property type="entry name" value="Ald_DH_N"/>
</dbReference>
<comment type="catalytic activity">
    <reaction evidence="4">
        <text>an aldehyde + NAD(+) + H2O = a carboxylate + NADH + 2 H(+)</text>
        <dbReference type="Rhea" id="RHEA:16185"/>
        <dbReference type="ChEBI" id="CHEBI:15377"/>
        <dbReference type="ChEBI" id="CHEBI:15378"/>
        <dbReference type="ChEBI" id="CHEBI:17478"/>
        <dbReference type="ChEBI" id="CHEBI:29067"/>
        <dbReference type="ChEBI" id="CHEBI:57540"/>
        <dbReference type="ChEBI" id="CHEBI:57945"/>
        <dbReference type="EC" id="1.2.1.3"/>
    </reaction>
</comment>
<dbReference type="PROSITE" id="PS00070">
    <property type="entry name" value="ALDEHYDE_DEHYDR_CYS"/>
    <property type="match status" value="1"/>
</dbReference>
<comment type="caution">
    <text evidence="8">The sequence shown here is derived from an EMBL/GenBank/DDBJ whole genome shotgun (WGS) entry which is preliminary data.</text>
</comment>
<dbReference type="Proteomes" id="UP001364224">
    <property type="component" value="Unassembled WGS sequence"/>
</dbReference>
<evidence type="ECO:0000256" key="2">
    <source>
        <dbReference type="ARBA" id="ARBA00023002"/>
    </source>
</evidence>
<dbReference type="PANTHER" id="PTHR42804:SF1">
    <property type="entry name" value="ALDEHYDE DEHYDROGENASE-RELATED"/>
    <property type="match status" value="1"/>
</dbReference>
<evidence type="ECO:0000256" key="4">
    <source>
        <dbReference type="ARBA" id="ARBA00049194"/>
    </source>
</evidence>
<gene>
    <name evidence="8" type="ORF">V1286_001301</name>
</gene>
<dbReference type="EMBL" id="JAZHRV010000001">
    <property type="protein sequence ID" value="MEH2553772.1"/>
    <property type="molecule type" value="Genomic_DNA"/>
</dbReference>
<dbReference type="EC" id="1.2.1.3" evidence="3"/>
<dbReference type="InterPro" id="IPR016161">
    <property type="entry name" value="Ald_DH/histidinol_DH"/>
</dbReference>
<dbReference type="Gene3D" id="3.40.605.10">
    <property type="entry name" value="Aldehyde Dehydrogenase, Chain A, domain 1"/>
    <property type="match status" value="1"/>
</dbReference>
<evidence type="ECO:0000256" key="3">
    <source>
        <dbReference type="ARBA" id="ARBA00024226"/>
    </source>
</evidence>
<name>A0ABU8B5F6_9BRAD</name>
<dbReference type="RefSeq" id="WP_334478320.1">
    <property type="nucleotide sequence ID" value="NZ_JAZHRV010000001.1"/>
</dbReference>
<dbReference type="InterPro" id="IPR016160">
    <property type="entry name" value="Ald_DH_CS_CYS"/>
</dbReference>
<keyword evidence="2 6" id="KW-0560">Oxidoreductase</keyword>
<dbReference type="InterPro" id="IPR029510">
    <property type="entry name" value="Ald_DH_CS_GLU"/>
</dbReference>
<dbReference type="CDD" id="cd07138">
    <property type="entry name" value="ALDH_CddD_SSP0762"/>
    <property type="match status" value="1"/>
</dbReference>